<name>A0A1I5TAU3_9FIRM</name>
<reference evidence="2" key="1">
    <citation type="submission" date="2016-10" db="EMBL/GenBank/DDBJ databases">
        <authorList>
            <person name="Varghese N."/>
            <person name="Submissions S."/>
        </authorList>
    </citation>
    <scope>NUCLEOTIDE SEQUENCE [LARGE SCALE GENOMIC DNA]</scope>
    <source>
        <strain evidence="2">P18</strain>
    </source>
</reference>
<organism evidence="1 2">
    <name type="scientific">Butyrivibrio proteoclasticus</name>
    <dbReference type="NCBI Taxonomy" id="43305"/>
    <lineage>
        <taxon>Bacteria</taxon>
        <taxon>Bacillati</taxon>
        <taxon>Bacillota</taxon>
        <taxon>Clostridia</taxon>
        <taxon>Lachnospirales</taxon>
        <taxon>Lachnospiraceae</taxon>
        <taxon>Butyrivibrio</taxon>
    </lineage>
</organism>
<dbReference type="Proteomes" id="UP000182624">
    <property type="component" value="Unassembled WGS sequence"/>
</dbReference>
<keyword evidence="2" id="KW-1185">Reference proteome</keyword>
<dbReference type="AlphaFoldDB" id="A0A1I5TAU3"/>
<evidence type="ECO:0000313" key="2">
    <source>
        <dbReference type="Proteomes" id="UP000182624"/>
    </source>
</evidence>
<proteinExistence type="predicted"/>
<protein>
    <submittedName>
        <fullName evidence="1">Uncharacterized protein</fullName>
    </submittedName>
</protein>
<gene>
    <name evidence="1" type="ORF">SAMN04487928_108106</name>
</gene>
<evidence type="ECO:0000313" key="1">
    <source>
        <dbReference type="EMBL" id="SFP80164.1"/>
    </source>
</evidence>
<accession>A0A1I5TAU3</accession>
<dbReference type="EMBL" id="FOXO01000008">
    <property type="protein sequence ID" value="SFP80164.1"/>
    <property type="molecule type" value="Genomic_DNA"/>
</dbReference>
<sequence length="152" mass="17003">MCLNFLLVKTVGDKKKLLVTASTFPRWENDTEPRFVLDLSKALTEYFDVTCLVPACPEAKDSEVLEGVKVLRYHYFPIHKFETLCYPGAIVPRIKQNKARATLLAKVINETIGENMNQMIIIRINIVGAVPSLKCGNHVKLRPISCCAALGL</sequence>